<dbReference type="PANTHER" id="PTHR48111:SF40">
    <property type="entry name" value="PHOSPHATE REGULON TRANSCRIPTIONAL REGULATORY PROTEIN PHOB"/>
    <property type="match status" value="1"/>
</dbReference>
<dbReference type="CDD" id="cd00383">
    <property type="entry name" value="trans_reg_C"/>
    <property type="match status" value="1"/>
</dbReference>
<keyword evidence="3" id="KW-0805">Transcription regulation</keyword>
<comment type="caution">
    <text evidence="8">The sequence shown here is derived from an EMBL/GenBank/DDBJ whole genome shotgun (WGS) entry which is preliminary data.</text>
</comment>
<reference evidence="8 9" key="1">
    <citation type="submission" date="2023-07" db="EMBL/GenBank/DDBJ databases">
        <title>Sorghum-associated microbial communities from plants grown in Nebraska, USA.</title>
        <authorList>
            <person name="Schachtman D."/>
        </authorList>
    </citation>
    <scope>NUCLEOTIDE SEQUENCE [LARGE SCALE GENOMIC DNA]</scope>
    <source>
        <strain evidence="8 9">CC482</strain>
    </source>
</reference>
<dbReference type="SUPFAM" id="SSF46894">
    <property type="entry name" value="C-terminal effector domain of the bipartite response regulators"/>
    <property type="match status" value="1"/>
</dbReference>
<accession>A0ABT9U1M5</accession>
<dbReference type="Pfam" id="PF00486">
    <property type="entry name" value="Trans_reg_C"/>
    <property type="match status" value="1"/>
</dbReference>
<evidence type="ECO:0000256" key="3">
    <source>
        <dbReference type="ARBA" id="ARBA00023015"/>
    </source>
</evidence>
<dbReference type="Proteomes" id="UP001229346">
    <property type="component" value="Unassembled WGS sequence"/>
</dbReference>
<keyword evidence="4 6" id="KW-0238">DNA-binding</keyword>
<feature type="DNA-binding region" description="OmpR/PhoB-type" evidence="6">
    <location>
        <begin position="169"/>
        <end position="268"/>
    </location>
</feature>
<dbReference type="PANTHER" id="PTHR48111">
    <property type="entry name" value="REGULATOR OF RPOS"/>
    <property type="match status" value="1"/>
</dbReference>
<name>A0ABT9U1M5_PAEHA</name>
<keyword evidence="5" id="KW-0804">Transcription</keyword>
<evidence type="ECO:0000256" key="6">
    <source>
        <dbReference type="PROSITE-ProRule" id="PRU01091"/>
    </source>
</evidence>
<gene>
    <name evidence="8" type="ORF">J2T15_002977</name>
</gene>
<feature type="domain" description="OmpR/PhoB-type" evidence="7">
    <location>
        <begin position="169"/>
        <end position="268"/>
    </location>
</feature>
<proteinExistence type="predicted"/>
<dbReference type="InterPro" id="IPR016032">
    <property type="entry name" value="Sig_transdc_resp-reg_C-effctor"/>
</dbReference>
<evidence type="ECO:0000313" key="8">
    <source>
        <dbReference type="EMBL" id="MDQ0113536.1"/>
    </source>
</evidence>
<evidence type="ECO:0000256" key="2">
    <source>
        <dbReference type="ARBA" id="ARBA00023012"/>
    </source>
</evidence>
<dbReference type="EMBL" id="JAUSSU010000005">
    <property type="protein sequence ID" value="MDQ0113536.1"/>
    <property type="molecule type" value="Genomic_DNA"/>
</dbReference>
<dbReference type="RefSeq" id="WP_307204738.1">
    <property type="nucleotide sequence ID" value="NZ_JAUSST010000005.1"/>
</dbReference>
<dbReference type="InterPro" id="IPR001867">
    <property type="entry name" value="OmpR/PhoB-type_DNA-bd"/>
</dbReference>
<evidence type="ECO:0000256" key="4">
    <source>
        <dbReference type="ARBA" id="ARBA00023125"/>
    </source>
</evidence>
<sequence length="268" mass="29121">MRDQVIASLDADVDADAGASTYPVGGEGQSGMLCSLTKRVMIISPLPERVKSLLITLSAECFDVFSLHDFDPGMLQSLKPELLVYDAIPVARLGDGDPLRDGAALIESADRSGVPVLVLTDQRSYDDRGGASLGGAELLAWPASPDEALSRINRMLMNRPAAGSSSMPEEAITFKDIRVDKKKMTVERGGQRIDLTKTEYDLLLFFLTSDGSVRTRESMLDTVWGLHFYGGSNVVDVHIKSLRKKLKDSAVAPKYIVTVRGVGYRLAD</sequence>
<evidence type="ECO:0000256" key="1">
    <source>
        <dbReference type="ARBA" id="ARBA00022553"/>
    </source>
</evidence>
<dbReference type="InterPro" id="IPR036388">
    <property type="entry name" value="WH-like_DNA-bd_sf"/>
</dbReference>
<keyword evidence="1" id="KW-0597">Phosphoprotein</keyword>
<evidence type="ECO:0000259" key="7">
    <source>
        <dbReference type="PROSITE" id="PS51755"/>
    </source>
</evidence>
<dbReference type="Gene3D" id="1.10.10.10">
    <property type="entry name" value="Winged helix-like DNA-binding domain superfamily/Winged helix DNA-binding domain"/>
    <property type="match status" value="1"/>
</dbReference>
<dbReference type="GO" id="GO:0003677">
    <property type="term" value="F:DNA binding"/>
    <property type="evidence" value="ECO:0007669"/>
    <property type="project" value="UniProtKB-KW"/>
</dbReference>
<organism evidence="8 9">
    <name type="scientific">Paenibacillus harenae</name>
    <dbReference type="NCBI Taxonomy" id="306543"/>
    <lineage>
        <taxon>Bacteria</taxon>
        <taxon>Bacillati</taxon>
        <taxon>Bacillota</taxon>
        <taxon>Bacilli</taxon>
        <taxon>Bacillales</taxon>
        <taxon>Paenibacillaceae</taxon>
        <taxon>Paenibacillus</taxon>
    </lineage>
</organism>
<keyword evidence="9" id="KW-1185">Reference proteome</keyword>
<evidence type="ECO:0000313" key="9">
    <source>
        <dbReference type="Proteomes" id="UP001229346"/>
    </source>
</evidence>
<dbReference type="InterPro" id="IPR039420">
    <property type="entry name" value="WalR-like"/>
</dbReference>
<keyword evidence="2" id="KW-0902">Two-component regulatory system</keyword>
<dbReference type="PROSITE" id="PS51755">
    <property type="entry name" value="OMPR_PHOB"/>
    <property type="match status" value="1"/>
</dbReference>
<protein>
    <submittedName>
        <fullName evidence="8">DNA-binding response OmpR family regulator</fullName>
    </submittedName>
</protein>
<evidence type="ECO:0000256" key="5">
    <source>
        <dbReference type="ARBA" id="ARBA00023163"/>
    </source>
</evidence>
<dbReference type="SMART" id="SM00862">
    <property type="entry name" value="Trans_reg_C"/>
    <property type="match status" value="1"/>
</dbReference>